<evidence type="ECO:0008006" key="4">
    <source>
        <dbReference type="Google" id="ProtNLM"/>
    </source>
</evidence>
<protein>
    <recommendedName>
        <fullName evidence="4">Secreted protein</fullName>
    </recommendedName>
</protein>
<organism evidence="2 3">
    <name type="scientific">Aspergillus transmontanensis</name>
    <dbReference type="NCBI Taxonomy" id="1034304"/>
    <lineage>
        <taxon>Eukaryota</taxon>
        <taxon>Fungi</taxon>
        <taxon>Dikarya</taxon>
        <taxon>Ascomycota</taxon>
        <taxon>Pezizomycotina</taxon>
        <taxon>Eurotiomycetes</taxon>
        <taxon>Eurotiomycetidae</taxon>
        <taxon>Eurotiales</taxon>
        <taxon>Aspergillaceae</taxon>
        <taxon>Aspergillus</taxon>
        <taxon>Aspergillus subgen. Circumdati</taxon>
    </lineage>
</organism>
<evidence type="ECO:0000256" key="1">
    <source>
        <dbReference type="SAM" id="SignalP"/>
    </source>
</evidence>
<proteinExistence type="predicted"/>
<dbReference type="Proteomes" id="UP000325433">
    <property type="component" value="Unassembled WGS sequence"/>
</dbReference>
<gene>
    <name evidence="2" type="ORF">BDV41DRAFT_305537</name>
</gene>
<name>A0A5N6VUA9_9EURO</name>
<reference evidence="3" key="1">
    <citation type="submission" date="2019-04" db="EMBL/GenBank/DDBJ databases">
        <title>Friends and foes A comparative genomics studyof 23 Aspergillus species from section Flavi.</title>
        <authorList>
            <consortium name="DOE Joint Genome Institute"/>
            <person name="Kjaerbolling I."/>
            <person name="Vesth T."/>
            <person name="Frisvad J.C."/>
            <person name="Nybo J.L."/>
            <person name="Theobald S."/>
            <person name="Kildgaard S."/>
            <person name="Isbrandt T."/>
            <person name="Kuo A."/>
            <person name="Sato A."/>
            <person name="Lyhne E.K."/>
            <person name="Kogle M.E."/>
            <person name="Wiebenga A."/>
            <person name="Kun R.S."/>
            <person name="Lubbers R.J."/>
            <person name="Makela M.R."/>
            <person name="Barry K."/>
            <person name="Chovatia M."/>
            <person name="Clum A."/>
            <person name="Daum C."/>
            <person name="Haridas S."/>
            <person name="He G."/>
            <person name="LaButti K."/>
            <person name="Lipzen A."/>
            <person name="Mondo S."/>
            <person name="Riley R."/>
            <person name="Salamov A."/>
            <person name="Simmons B.A."/>
            <person name="Magnuson J.K."/>
            <person name="Henrissat B."/>
            <person name="Mortensen U.H."/>
            <person name="Larsen T.O."/>
            <person name="Devries R.P."/>
            <person name="Grigoriev I.V."/>
            <person name="Machida M."/>
            <person name="Baker S.E."/>
            <person name="Andersen M.R."/>
        </authorList>
    </citation>
    <scope>NUCLEOTIDE SEQUENCE [LARGE SCALE GENOMIC DNA]</scope>
    <source>
        <strain evidence="3">CBS 130015</strain>
    </source>
</reference>
<keyword evidence="3" id="KW-1185">Reference proteome</keyword>
<sequence>MCVGWVGVLKFRSVMLLAGFCSVAINAACHPPEDEIETAALGLVMWEETLVPLDYFEGDVEGVGHCSFTSLDTGKPYLKRLYAWWLCWQHTHYVYYTRHIIQLKDICQHILH</sequence>
<evidence type="ECO:0000313" key="3">
    <source>
        <dbReference type="Proteomes" id="UP000325433"/>
    </source>
</evidence>
<feature type="signal peptide" evidence="1">
    <location>
        <begin position="1"/>
        <end position="27"/>
    </location>
</feature>
<evidence type="ECO:0000313" key="2">
    <source>
        <dbReference type="EMBL" id="KAE8312217.1"/>
    </source>
</evidence>
<keyword evidence="1" id="KW-0732">Signal</keyword>
<accession>A0A5N6VUA9</accession>
<dbReference type="AlphaFoldDB" id="A0A5N6VUA9"/>
<feature type="chain" id="PRO_5025054703" description="Secreted protein" evidence="1">
    <location>
        <begin position="28"/>
        <end position="112"/>
    </location>
</feature>
<dbReference type="EMBL" id="ML738335">
    <property type="protein sequence ID" value="KAE8312217.1"/>
    <property type="molecule type" value="Genomic_DNA"/>
</dbReference>